<feature type="compositionally biased region" description="Pro residues" evidence="1">
    <location>
        <begin position="280"/>
        <end position="300"/>
    </location>
</feature>
<protein>
    <submittedName>
        <fullName evidence="2">Uncharacterized protein</fullName>
    </submittedName>
</protein>
<feature type="compositionally biased region" description="Pro residues" evidence="1">
    <location>
        <begin position="116"/>
        <end position="126"/>
    </location>
</feature>
<reference evidence="2" key="1">
    <citation type="submission" date="2014-09" db="EMBL/GenBank/DDBJ databases">
        <authorList>
            <person name="Magalhaes I.L.F."/>
            <person name="Oliveira U."/>
            <person name="Santos F.R."/>
            <person name="Vidigal T.H.D.A."/>
            <person name="Brescovit A.D."/>
            <person name="Santos A.J."/>
        </authorList>
    </citation>
    <scope>NUCLEOTIDE SEQUENCE</scope>
</reference>
<feature type="compositionally biased region" description="Pro residues" evidence="1">
    <location>
        <begin position="259"/>
        <end position="270"/>
    </location>
</feature>
<organism evidence="2">
    <name type="scientific">Lygus hesperus</name>
    <name type="common">Western plant bug</name>
    <dbReference type="NCBI Taxonomy" id="30085"/>
    <lineage>
        <taxon>Eukaryota</taxon>
        <taxon>Metazoa</taxon>
        <taxon>Ecdysozoa</taxon>
        <taxon>Arthropoda</taxon>
        <taxon>Hexapoda</taxon>
        <taxon>Insecta</taxon>
        <taxon>Pterygota</taxon>
        <taxon>Neoptera</taxon>
        <taxon>Paraneoptera</taxon>
        <taxon>Hemiptera</taxon>
        <taxon>Heteroptera</taxon>
        <taxon>Panheteroptera</taxon>
        <taxon>Cimicomorpha</taxon>
        <taxon>Miridae</taxon>
        <taxon>Mirini</taxon>
        <taxon>Lygus</taxon>
    </lineage>
</organism>
<evidence type="ECO:0000313" key="2">
    <source>
        <dbReference type="EMBL" id="JAG49135.1"/>
    </source>
</evidence>
<feature type="compositionally biased region" description="Polar residues" evidence="1">
    <location>
        <begin position="334"/>
        <end position="352"/>
    </location>
</feature>
<name>A0A0K8S8R4_LYGHE</name>
<dbReference type="EMBL" id="GBRD01016692">
    <property type="protein sequence ID" value="JAG49135.1"/>
    <property type="molecule type" value="Transcribed_RNA"/>
</dbReference>
<feature type="compositionally biased region" description="Low complexity" evidence="1">
    <location>
        <begin position="159"/>
        <end position="177"/>
    </location>
</feature>
<sequence length="352" mass="39142">MDANSQTQLQFLNLDDVDANEAEYLQNVLYSGKSPTLELPWVDAEEPAQAEWPQHPQYDGQPNEIMDTGGGGEMYQMSVPVATTMQQMYHSPVVPQLPSVTYVSNMPHPNYHPGLSQPPPVPPYQSGPPQQMYPAQMPTGPGRQRGSKQSPKRGGGRDGAPAGAYANVPPVTGYPPHHTYPPPMHHHVPFQCIPNTPTPHFPTAQHAAGPPLYIAPPLSMYHPQHIYHHNYGPVFSPIAQQQPPEEMKQMEYSVEKVDPVPPPAQVPQQPPHNVYMPAQVAPPPLMEEPPAPVLPPPPAAPRDEHHHHHQQQQQQQQQHHHQSEAPPPEETEVRNYSSYSQKFYNSSTLLLA</sequence>
<accession>A0A0K8S8R4</accession>
<feature type="region of interest" description="Disordered" evidence="1">
    <location>
        <begin position="108"/>
        <end position="182"/>
    </location>
</feature>
<dbReference type="AlphaFoldDB" id="A0A0K8S8R4"/>
<feature type="region of interest" description="Disordered" evidence="1">
    <location>
        <begin position="257"/>
        <end position="352"/>
    </location>
</feature>
<proteinExistence type="predicted"/>
<evidence type="ECO:0000256" key="1">
    <source>
        <dbReference type="SAM" id="MobiDB-lite"/>
    </source>
</evidence>